<comment type="caution">
    <text evidence="3">The sequence shown here is derived from an EMBL/GenBank/DDBJ whole genome shotgun (WGS) entry which is preliminary data.</text>
</comment>
<dbReference type="RefSeq" id="WP_344803497.1">
    <property type="nucleotide sequence ID" value="NZ_BAABBO010000001.1"/>
</dbReference>
<dbReference type="Proteomes" id="UP001501337">
    <property type="component" value="Unassembled WGS sequence"/>
</dbReference>
<keyword evidence="4" id="KW-1185">Reference proteome</keyword>
<dbReference type="EMBL" id="BAABBO010000001">
    <property type="protein sequence ID" value="GAA3951212.1"/>
    <property type="molecule type" value="Genomic_DNA"/>
</dbReference>
<dbReference type="PANTHER" id="PTHR33279:SF6">
    <property type="entry name" value="SULFUR CARRIER PROTEIN YEDF-RELATED"/>
    <property type="match status" value="1"/>
</dbReference>
<proteinExistence type="inferred from homology"/>
<dbReference type="PANTHER" id="PTHR33279">
    <property type="entry name" value="SULFUR CARRIER PROTEIN YEDF-RELATED"/>
    <property type="match status" value="1"/>
</dbReference>
<feature type="domain" description="UPF0033" evidence="2">
    <location>
        <begin position="22"/>
        <end position="88"/>
    </location>
</feature>
<evidence type="ECO:0000313" key="3">
    <source>
        <dbReference type="EMBL" id="GAA3951212.1"/>
    </source>
</evidence>
<protein>
    <recommendedName>
        <fullName evidence="2">UPF0033 domain-containing protein</fullName>
    </recommendedName>
</protein>
<evidence type="ECO:0000256" key="1">
    <source>
        <dbReference type="ARBA" id="ARBA00008984"/>
    </source>
</evidence>
<evidence type="ECO:0000313" key="4">
    <source>
        <dbReference type="Proteomes" id="UP001501337"/>
    </source>
</evidence>
<evidence type="ECO:0000259" key="2">
    <source>
        <dbReference type="Pfam" id="PF01206"/>
    </source>
</evidence>
<dbReference type="InterPro" id="IPR036868">
    <property type="entry name" value="TusA-like_sf"/>
</dbReference>
<comment type="similarity">
    <text evidence="1">Belongs to the sulfur carrier protein TusA family.</text>
</comment>
<dbReference type="SUPFAM" id="SSF64307">
    <property type="entry name" value="SirA-like"/>
    <property type="match status" value="1"/>
</dbReference>
<name>A0ABP7NP32_9GAMM</name>
<gene>
    <name evidence="3" type="ORF">GCM10022278_07990</name>
</gene>
<organism evidence="3 4">
    <name type="scientific">Allohahella marinimesophila</name>
    <dbReference type="NCBI Taxonomy" id="1054972"/>
    <lineage>
        <taxon>Bacteria</taxon>
        <taxon>Pseudomonadati</taxon>
        <taxon>Pseudomonadota</taxon>
        <taxon>Gammaproteobacteria</taxon>
        <taxon>Oceanospirillales</taxon>
        <taxon>Hahellaceae</taxon>
        <taxon>Allohahella</taxon>
    </lineage>
</organism>
<dbReference type="Pfam" id="PF01206">
    <property type="entry name" value="TusA"/>
    <property type="match status" value="1"/>
</dbReference>
<dbReference type="InterPro" id="IPR001455">
    <property type="entry name" value="TusA-like"/>
</dbReference>
<sequence length="107" mass="11829">MNQSSQKSVRQSSAISPEKIRKLDLRGLRCPMPLLKTKLALKTLAADEMLEVTADDAGTRKDFPAFLRLSSFDLIAEQVEGDCFIYHIIHDTGAIAPITGEPSLRND</sequence>
<dbReference type="CDD" id="cd00291">
    <property type="entry name" value="SirA_YedF_YeeD"/>
    <property type="match status" value="1"/>
</dbReference>
<reference evidence="4" key="1">
    <citation type="journal article" date="2019" name="Int. J. Syst. Evol. Microbiol.">
        <title>The Global Catalogue of Microorganisms (GCM) 10K type strain sequencing project: providing services to taxonomists for standard genome sequencing and annotation.</title>
        <authorList>
            <consortium name="The Broad Institute Genomics Platform"/>
            <consortium name="The Broad Institute Genome Sequencing Center for Infectious Disease"/>
            <person name="Wu L."/>
            <person name="Ma J."/>
        </authorList>
    </citation>
    <scope>NUCLEOTIDE SEQUENCE [LARGE SCALE GENOMIC DNA]</scope>
    <source>
        <strain evidence="4">JCM 17555</strain>
    </source>
</reference>
<accession>A0ABP7NP32</accession>
<dbReference type="Gene3D" id="3.30.110.40">
    <property type="entry name" value="TusA-like domain"/>
    <property type="match status" value="1"/>
</dbReference>